<evidence type="ECO:0000256" key="8">
    <source>
        <dbReference type="SAM" id="Phobius"/>
    </source>
</evidence>
<feature type="transmembrane region" description="Helical" evidence="8">
    <location>
        <begin position="21"/>
        <end position="43"/>
    </location>
</feature>
<evidence type="ECO:0000256" key="4">
    <source>
        <dbReference type="ARBA" id="ARBA00022475"/>
    </source>
</evidence>
<evidence type="ECO:0000256" key="7">
    <source>
        <dbReference type="ARBA" id="ARBA00023136"/>
    </source>
</evidence>
<evidence type="ECO:0000256" key="2">
    <source>
        <dbReference type="ARBA" id="ARBA00007935"/>
    </source>
</evidence>
<feature type="transmembrane region" description="Helical" evidence="8">
    <location>
        <begin position="109"/>
        <end position="127"/>
    </location>
</feature>
<keyword evidence="3" id="KW-0813">Transport</keyword>
<keyword evidence="7 8" id="KW-0472">Membrane</keyword>
<dbReference type="STRING" id="279058.LT85_1811"/>
<feature type="transmembrane region" description="Helical" evidence="8">
    <location>
        <begin position="319"/>
        <end position="338"/>
    </location>
</feature>
<sequence length="345" mass="35924">MLESGVQLWRRGRFSLMYARRSLWVGCCLCGLLIVAVGAALMAGSSWLSPQQVLTTLRGQGAPGLQLLVLEFRLPRILVGLLAGVALGLAGCLIQALTRNRLATPDLLGVADGATLGVFVALISSAAGMFGPWWVGPLGALGAVVLLLIASGNLGRRGQRLLIVGLALSSLLRAVTELALSRQELMHASSLYAWSIGSLNGRSYAAAAPLAVGLLILLPLTLLCTRRLALLRFDLEIARGLGLPVRATQWQALLSAVLLAGLAVGVCGPIAFVALAAPFVAERLVGGGRIALFSAALVGAVLVVGADTLGRVLLAKAELPVGVICNLLGGPFLLWLLLSERKKEM</sequence>
<dbReference type="GO" id="GO:0005886">
    <property type="term" value="C:plasma membrane"/>
    <property type="evidence" value="ECO:0007669"/>
    <property type="project" value="UniProtKB-SubCell"/>
</dbReference>
<feature type="transmembrane region" description="Helical" evidence="8">
    <location>
        <begin position="256"/>
        <end position="281"/>
    </location>
</feature>
<evidence type="ECO:0000313" key="10">
    <source>
        <dbReference type="Proteomes" id="UP000030302"/>
    </source>
</evidence>
<protein>
    <submittedName>
        <fullName evidence="9">ABC-type Fe3+-siderophore transport system</fullName>
    </submittedName>
</protein>
<accession>A0A0A1FBB6</accession>
<dbReference type="Pfam" id="PF01032">
    <property type="entry name" value="FecCD"/>
    <property type="match status" value="1"/>
</dbReference>
<feature type="transmembrane region" description="Helical" evidence="8">
    <location>
        <begin position="287"/>
        <end position="307"/>
    </location>
</feature>
<dbReference type="GO" id="GO:0033214">
    <property type="term" value="P:siderophore-iron import into cell"/>
    <property type="evidence" value="ECO:0007669"/>
    <property type="project" value="TreeGrafter"/>
</dbReference>
<feature type="transmembrane region" description="Helical" evidence="8">
    <location>
        <begin position="201"/>
        <end position="223"/>
    </location>
</feature>
<evidence type="ECO:0000256" key="1">
    <source>
        <dbReference type="ARBA" id="ARBA00004651"/>
    </source>
</evidence>
<keyword evidence="5 8" id="KW-0812">Transmembrane</keyword>
<dbReference type="InterPro" id="IPR000522">
    <property type="entry name" value="ABC_transptr_permease_BtuC"/>
</dbReference>
<keyword evidence="10" id="KW-1185">Reference proteome</keyword>
<gene>
    <name evidence="9" type="ORF">LT85_1811</name>
</gene>
<dbReference type="AlphaFoldDB" id="A0A0A1FBB6"/>
<reference evidence="10" key="1">
    <citation type="journal article" date="2014" name="Soil Biol. Biochem.">
        <title>Structure and function of bacterial communities in ageing soils: Insights from the Mendocino ecological staircase.</title>
        <authorList>
            <person name="Uroz S."/>
            <person name="Tech J.J."/>
            <person name="Sawaya N.A."/>
            <person name="Frey-Klett P."/>
            <person name="Leveau J.H.J."/>
        </authorList>
    </citation>
    <scope>NUCLEOTIDE SEQUENCE [LARGE SCALE GENOMIC DNA]</scope>
    <source>
        <strain evidence="10">Cal35</strain>
    </source>
</reference>
<keyword evidence="4" id="KW-1003">Cell membrane</keyword>
<dbReference type="CDD" id="cd06550">
    <property type="entry name" value="TM_ABC_iron-siderophores_like"/>
    <property type="match status" value="1"/>
</dbReference>
<dbReference type="Proteomes" id="UP000030302">
    <property type="component" value="Chromosome"/>
</dbReference>
<dbReference type="HOGENOM" id="CLU_013016_1_1_4"/>
<evidence type="ECO:0000256" key="5">
    <source>
        <dbReference type="ARBA" id="ARBA00022692"/>
    </source>
</evidence>
<dbReference type="KEGG" id="care:LT85_1811"/>
<dbReference type="PANTHER" id="PTHR30472:SF25">
    <property type="entry name" value="ABC TRANSPORTER PERMEASE PROTEIN MJ0876-RELATED"/>
    <property type="match status" value="1"/>
</dbReference>
<evidence type="ECO:0000256" key="3">
    <source>
        <dbReference type="ARBA" id="ARBA00022448"/>
    </source>
</evidence>
<dbReference type="Gene3D" id="1.10.3470.10">
    <property type="entry name" value="ABC transporter involved in vitamin B12 uptake, BtuC"/>
    <property type="match status" value="1"/>
</dbReference>
<dbReference type="PANTHER" id="PTHR30472">
    <property type="entry name" value="FERRIC ENTEROBACTIN TRANSPORT SYSTEM PERMEASE PROTEIN"/>
    <property type="match status" value="1"/>
</dbReference>
<proteinExistence type="inferred from homology"/>
<evidence type="ECO:0000256" key="6">
    <source>
        <dbReference type="ARBA" id="ARBA00022989"/>
    </source>
</evidence>
<evidence type="ECO:0000313" key="9">
    <source>
        <dbReference type="EMBL" id="AIY40969.1"/>
    </source>
</evidence>
<feature type="transmembrane region" description="Helical" evidence="8">
    <location>
        <begin position="77"/>
        <end position="97"/>
    </location>
</feature>
<dbReference type="GO" id="GO:0022857">
    <property type="term" value="F:transmembrane transporter activity"/>
    <property type="evidence" value="ECO:0007669"/>
    <property type="project" value="InterPro"/>
</dbReference>
<dbReference type="EMBL" id="CP009962">
    <property type="protein sequence ID" value="AIY40969.1"/>
    <property type="molecule type" value="Genomic_DNA"/>
</dbReference>
<comment type="subcellular location">
    <subcellularLocation>
        <location evidence="1">Cell membrane</location>
        <topology evidence="1">Multi-pass membrane protein</topology>
    </subcellularLocation>
</comment>
<comment type="similarity">
    <text evidence="2">Belongs to the binding-protein-dependent transport system permease family. FecCD subfamily.</text>
</comment>
<name>A0A0A1FBB6_9BURK</name>
<dbReference type="InterPro" id="IPR037294">
    <property type="entry name" value="ABC_BtuC-like"/>
</dbReference>
<keyword evidence="6 8" id="KW-1133">Transmembrane helix</keyword>
<organism evidence="9 10">
    <name type="scientific">Collimonas arenae</name>
    <dbReference type="NCBI Taxonomy" id="279058"/>
    <lineage>
        <taxon>Bacteria</taxon>
        <taxon>Pseudomonadati</taxon>
        <taxon>Pseudomonadota</taxon>
        <taxon>Betaproteobacteria</taxon>
        <taxon>Burkholderiales</taxon>
        <taxon>Oxalobacteraceae</taxon>
        <taxon>Collimonas</taxon>
    </lineage>
</organism>
<feature type="transmembrane region" description="Helical" evidence="8">
    <location>
        <begin position="161"/>
        <end position="181"/>
    </location>
</feature>
<feature type="transmembrane region" description="Helical" evidence="8">
    <location>
        <begin position="133"/>
        <end position="154"/>
    </location>
</feature>
<dbReference type="SUPFAM" id="SSF81345">
    <property type="entry name" value="ABC transporter involved in vitamin B12 uptake, BtuC"/>
    <property type="match status" value="1"/>
</dbReference>